<dbReference type="EMBL" id="CP000876">
    <property type="protein sequence ID" value="ABX07776.1"/>
    <property type="molecule type" value="Genomic_DNA"/>
</dbReference>
<keyword evidence="2" id="KW-0614">Plasmid</keyword>
<geneLocation type="plasmid" evidence="2 3">
    <name>pHAU01</name>
</geneLocation>
<evidence type="ECO:0000313" key="3">
    <source>
        <dbReference type="Proteomes" id="UP000000787"/>
    </source>
</evidence>
<dbReference type="HOGENOM" id="CLU_703523_0_0_0"/>
<dbReference type="BioCyc" id="HAUR316274:GHYA-5210-MONOMER"/>
<dbReference type="Proteomes" id="UP000000787">
    <property type="component" value="Plasmid pHAU01"/>
</dbReference>
<dbReference type="KEGG" id="hau:Haur_5148"/>
<dbReference type="InterPro" id="IPR027417">
    <property type="entry name" value="P-loop_NTPase"/>
</dbReference>
<evidence type="ECO:0000313" key="2">
    <source>
        <dbReference type="EMBL" id="ABX07776.1"/>
    </source>
</evidence>
<dbReference type="Gene3D" id="3.40.50.300">
    <property type="entry name" value="P-loop containing nucleotide triphosphate hydrolases"/>
    <property type="match status" value="1"/>
</dbReference>
<gene>
    <name evidence="2" type="ordered locus">Haur_5148</name>
</gene>
<proteinExistence type="predicted"/>
<dbReference type="Pfam" id="PF13191">
    <property type="entry name" value="AAA_16"/>
    <property type="match status" value="1"/>
</dbReference>
<dbReference type="PANTHER" id="PTHR47691">
    <property type="entry name" value="REGULATOR-RELATED"/>
    <property type="match status" value="1"/>
</dbReference>
<dbReference type="SUPFAM" id="SSF52540">
    <property type="entry name" value="P-loop containing nucleoside triphosphate hydrolases"/>
    <property type="match status" value="1"/>
</dbReference>
<evidence type="ECO:0000259" key="1">
    <source>
        <dbReference type="Pfam" id="PF13191"/>
    </source>
</evidence>
<dbReference type="InParanoid" id="A9B8W2"/>
<organism evidence="2 3">
    <name type="scientific">Herpetosiphon aurantiacus (strain ATCC 23779 / DSM 785 / 114-95)</name>
    <dbReference type="NCBI Taxonomy" id="316274"/>
    <lineage>
        <taxon>Bacteria</taxon>
        <taxon>Bacillati</taxon>
        <taxon>Chloroflexota</taxon>
        <taxon>Chloroflexia</taxon>
        <taxon>Herpetosiphonales</taxon>
        <taxon>Herpetosiphonaceae</taxon>
        <taxon>Herpetosiphon</taxon>
    </lineage>
</organism>
<protein>
    <recommendedName>
        <fullName evidence="1">Orc1-like AAA ATPase domain-containing protein</fullName>
    </recommendedName>
</protein>
<name>A9B8W2_HERA2</name>
<accession>A9B8W2</accession>
<dbReference type="AlphaFoldDB" id="A9B8W2"/>
<feature type="domain" description="Orc1-like AAA ATPase" evidence="1">
    <location>
        <begin position="115"/>
        <end position="283"/>
    </location>
</feature>
<keyword evidence="3" id="KW-1185">Reference proteome</keyword>
<reference evidence="2 3" key="1">
    <citation type="journal article" date="2011" name="Stand. Genomic Sci.">
        <title>Complete genome sequence of the filamentous gliding predatory bacterium Herpetosiphon aurantiacus type strain (114-95(T)).</title>
        <authorList>
            <person name="Kiss H."/>
            <person name="Nett M."/>
            <person name="Domin N."/>
            <person name="Martin K."/>
            <person name="Maresca J.A."/>
            <person name="Copeland A."/>
            <person name="Lapidus A."/>
            <person name="Lucas S."/>
            <person name="Berry K.W."/>
            <person name="Glavina Del Rio T."/>
            <person name="Dalin E."/>
            <person name="Tice H."/>
            <person name="Pitluck S."/>
            <person name="Richardson P."/>
            <person name="Bruce D."/>
            <person name="Goodwin L."/>
            <person name="Han C."/>
            <person name="Detter J.C."/>
            <person name="Schmutz J."/>
            <person name="Brettin T."/>
            <person name="Land M."/>
            <person name="Hauser L."/>
            <person name="Kyrpides N.C."/>
            <person name="Ivanova N."/>
            <person name="Goker M."/>
            <person name="Woyke T."/>
            <person name="Klenk H.P."/>
            <person name="Bryant D.A."/>
        </authorList>
    </citation>
    <scope>NUCLEOTIDE SEQUENCE [LARGE SCALE GENOMIC DNA]</scope>
    <source>
        <strain evidence="3">ATCC 23779 / DSM 785 / 114-95</strain>
        <plasmid evidence="2">pHAU01</plasmid>
    </source>
</reference>
<dbReference type="PANTHER" id="PTHR47691:SF3">
    <property type="entry name" value="HTH-TYPE TRANSCRIPTIONAL REGULATOR RV0890C-RELATED"/>
    <property type="match status" value="1"/>
</dbReference>
<dbReference type="InterPro" id="IPR041664">
    <property type="entry name" value="AAA_16"/>
</dbReference>
<sequence>MEQISESDPQFVHFQHGCPTLSREEQVVLFHALRNQGMTFASNGTVAITNSVIHGPVAGINFGTMQSIIQMLPEPIDPLPAALAALAAIPLDHVPQPRSDLPHASRLPFEASPHFVGREDELKQLAAAIGTAQPAVVMPAVATGLGGIGKTSLVTEFAYRYGVYFHGGVFWLNCADPDQVASQIAGCALALGIDLTGMALDEQVQRVLNAWKSPMPRLLIFDNCEDRAILDQWKPTVGGCRVLITARSDQWPTLTQIRLGLLSPTESRSLLQRLCARLTDAEADAIAEDLGHLPLALHLAGSYLNTYSHHTVEQYRKDLTIAHRSLKGRGALPSPTRHELDVEATFMFSFKQLDANDALDALALGMLDGAAWCAPGIPIPRELVLAFVPDAR</sequence>